<evidence type="ECO:0000313" key="3">
    <source>
        <dbReference type="Proteomes" id="UP000252345"/>
    </source>
</evidence>
<evidence type="ECO:0000256" key="1">
    <source>
        <dbReference type="SAM" id="MobiDB-lite"/>
    </source>
</evidence>
<organism evidence="2 3">
    <name type="scientific">Bifidobacterium xylocopae</name>
    <dbReference type="NCBI Taxonomy" id="2493119"/>
    <lineage>
        <taxon>Bacteria</taxon>
        <taxon>Bacillati</taxon>
        <taxon>Actinomycetota</taxon>
        <taxon>Actinomycetes</taxon>
        <taxon>Bifidobacteriales</taxon>
        <taxon>Bifidobacteriaceae</taxon>
        <taxon>Bifidobacterium</taxon>
    </lineage>
</organism>
<evidence type="ECO:0000313" key="2">
    <source>
        <dbReference type="EMBL" id="RBP99480.1"/>
    </source>
</evidence>
<dbReference type="Proteomes" id="UP000252345">
    <property type="component" value="Unassembled WGS sequence"/>
</dbReference>
<proteinExistence type="predicted"/>
<keyword evidence="3" id="KW-1185">Reference proteome</keyword>
<sequence>MPRRTWTQGTFEQLLAGDETGTAATRAPASIPRRRLPQAHPQQRNETARQAPEPPLPDLIELKRMPGPNSMRFLIAHGLLEPLDPSCSYLHERAGGIFGRASIVTPLLPYGAAASNGLAHWVWTGGAFPPYIDIISSSHFRTPVHGHIIRVHNRRLPTEHMMKLGDLWTTSPLRTACDLACEPPGRTGEDGKLAGLHTLMERYQVSCGACLNLLADNPRWPGHSLGIEAFQTLRRIL</sequence>
<feature type="region of interest" description="Disordered" evidence="1">
    <location>
        <begin position="1"/>
        <end position="60"/>
    </location>
</feature>
<dbReference type="EMBL" id="PDCH01000005">
    <property type="protein sequence ID" value="RBP99480.1"/>
    <property type="molecule type" value="Genomic_DNA"/>
</dbReference>
<dbReference type="AlphaFoldDB" id="A0A366KCM5"/>
<gene>
    <name evidence="2" type="ORF">CRD59_03715</name>
</gene>
<accession>A0A366KCM5</accession>
<name>A0A366KCM5_9BIFI</name>
<protein>
    <submittedName>
        <fullName evidence="2">Uncharacterized protein</fullName>
    </submittedName>
</protein>
<comment type="caution">
    <text evidence="2">The sequence shown here is derived from an EMBL/GenBank/DDBJ whole genome shotgun (WGS) entry which is preliminary data.</text>
</comment>
<feature type="compositionally biased region" description="Polar residues" evidence="1">
    <location>
        <begin position="1"/>
        <end position="11"/>
    </location>
</feature>
<reference evidence="2 3" key="1">
    <citation type="submission" date="2017-10" db="EMBL/GenBank/DDBJ databases">
        <title>Bifidobacterium xylocopum sp. nov. and Bifidobacterium aemilianum sp. nov., from the carpenter bee (Xylocopa violacea) digestive tract.</title>
        <authorList>
            <person name="Alberoni D."/>
            <person name="Baffoni L."/>
            <person name="Di Gioia D."/>
            <person name="Gaggia F."/>
            <person name="Biavati B."/>
        </authorList>
    </citation>
    <scope>NUCLEOTIDE SEQUENCE [LARGE SCALE GENOMIC DNA]</scope>
    <source>
        <strain evidence="2 3">XV2</strain>
    </source>
</reference>